<accession>A0A0A9XJD0</accession>
<proteinExistence type="predicted"/>
<feature type="domain" description="Reverse transcriptase" evidence="1">
    <location>
        <begin position="1"/>
        <end position="168"/>
    </location>
</feature>
<dbReference type="InterPro" id="IPR043502">
    <property type="entry name" value="DNA/RNA_pol_sf"/>
</dbReference>
<dbReference type="InterPro" id="IPR000477">
    <property type="entry name" value="RT_dom"/>
</dbReference>
<organism evidence="2">
    <name type="scientific">Lygus hesperus</name>
    <name type="common">Western plant bug</name>
    <dbReference type="NCBI Taxonomy" id="30085"/>
    <lineage>
        <taxon>Eukaryota</taxon>
        <taxon>Metazoa</taxon>
        <taxon>Ecdysozoa</taxon>
        <taxon>Arthropoda</taxon>
        <taxon>Hexapoda</taxon>
        <taxon>Insecta</taxon>
        <taxon>Pterygota</taxon>
        <taxon>Neoptera</taxon>
        <taxon>Paraneoptera</taxon>
        <taxon>Hemiptera</taxon>
        <taxon>Heteroptera</taxon>
        <taxon>Panheteroptera</taxon>
        <taxon>Cimicomorpha</taxon>
        <taxon>Miridae</taxon>
        <taxon>Mirini</taxon>
        <taxon>Lygus</taxon>
    </lineage>
</organism>
<reference evidence="2" key="2">
    <citation type="submission" date="2014-07" db="EMBL/GenBank/DDBJ databases">
        <authorList>
            <person name="Hull J."/>
        </authorList>
    </citation>
    <scope>NUCLEOTIDE SEQUENCE</scope>
</reference>
<dbReference type="EMBL" id="GBHO01023858">
    <property type="protein sequence ID" value="JAG19746.1"/>
    <property type="molecule type" value="Transcribed_RNA"/>
</dbReference>
<dbReference type="PANTHER" id="PTHR47027">
    <property type="entry name" value="REVERSE TRANSCRIPTASE DOMAIN-CONTAINING PROTEIN"/>
    <property type="match status" value="1"/>
</dbReference>
<name>A0A0A9XJD0_LYGHE</name>
<dbReference type="PROSITE" id="PS50878">
    <property type="entry name" value="RT_POL"/>
    <property type="match status" value="1"/>
</dbReference>
<protein>
    <recommendedName>
        <fullName evidence="1">Reverse transcriptase domain-containing protein</fullName>
    </recommendedName>
</protein>
<evidence type="ECO:0000259" key="1">
    <source>
        <dbReference type="PROSITE" id="PS50878"/>
    </source>
</evidence>
<evidence type="ECO:0000313" key="2">
    <source>
        <dbReference type="EMBL" id="JAG19746.1"/>
    </source>
</evidence>
<gene>
    <name evidence="2" type="ORF">CM83_9564</name>
</gene>
<reference evidence="2" key="1">
    <citation type="journal article" date="2014" name="PLoS ONE">
        <title>Transcriptome-Based Identification of ABC Transporters in the Western Tarnished Plant Bug Lygus hesperus.</title>
        <authorList>
            <person name="Hull J.J."/>
            <person name="Chaney K."/>
            <person name="Geib S.M."/>
            <person name="Fabrick J.A."/>
            <person name="Brent C.S."/>
            <person name="Walsh D."/>
            <person name="Lavine L.C."/>
        </authorList>
    </citation>
    <scope>NUCLEOTIDE SEQUENCE</scope>
</reference>
<dbReference type="SUPFAM" id="SSF56672">
    <property type="entry name" value="DNA/RNA polymerases"/>
    <property type="match status" value="1"/>
</dbReference>
<dbReference type="AlphaFoldDB" id="A0A0A9XJD0"/>
<dbReference type="Pfam" id="PF00078">
    <property type="entry name" value="RVT_1"/>
    <property type="match status" value="1"/>
</dbReference>
<dbReference type="GO" id="GO:0071897">
    <property type="term" value="P:DNA biosynthetic process"/>
    <property type="evidence" value="ECO:0007669"/>
    <property type="project" value="UniProtKB-ARBA"/>
</dbReference>
<sequence>MLQRDKRRAREVYRKQRKIEHKIHRKKKKKHINDKVQSIEIANGENETRRFYQTANSIRKGYGVRQGDGLSAVLFNLALHNAISHVDPGGSIFYKSAQLCGYADDIAIIARNLRAMENIYSRLENLEVQMGLNGGTSKTIYMAVSADPTRRNVEDMSLNGTPFEGVQKFKYGTTITGDNAVSNVIQQRLAAGNSAYFSCLSRIYSPGNQN</sequence>
<dbReference type="PANTHER" id="PTHR47027:SF29">
    <property type="entry name" value="C2H2-TYPE DOMAIN-CONTAINING PROTEIN"/>
    <property type="match status" value="1"/>
</dbReference>